<evidence type="ECO:0000259" key="1">
    <source>
        <dbReference type="Pfam" id="PF14403"/>
    </source>
</evidence>
<dbReference type="InterPro" id="IPR025841">
    <property type="entry name" value="CP_ATPgrasp_2"/>
</dbReference>
<evidence type="ECO:0000313" key="2">
    <source>
        <dbReference type="EMBL" id="MBB3676671.1"/>
    </source>
</evidence>
<dbReference type="Pfam" id="PF14403">
    <property type="entry name" value="CP_ATPgrasp_2"/>
    <property type="match status" value="1"/>
</dbReference>
<dbReference type="GO" id="GO:0016874">
    <property type="term" value="F:ligase activity"/>
    <property type="evidence" value="ECO:0007669"/>
    <property type="project" value="UniProtKB-KW"/>
</dbReference>
<feature type="domain" description="Circularly permuted ATP-grasp type 2" evidence="1">
    <location>
        <begin position="82"/>
        <end position="471"/>
    </location>
</feature>
<sequence length="496" mass="51541">MTGSAGVFARYPGSAGDEAVGPDGSVREAYGPVAQVLDGLGGVGVAAVVGAIAQERRMRGVVFGAFVDGRLVERPFPLCPVPRVLSAADWAHLSAGVEQRTRALNAFLADVYRPAGRRRTDPDQHPEVVRAGIVPPWIVAASPGLRPGAVGLAAPGQPRITVSGLDLLHGPDGWVVLEDNLRVPSGIGYALTNRDSGRAALPQLYADAEAAGLVDPGESIALLRAALADAAPPGCPGVPQLGLLTDGPHNSAWFEHQLLAEALGIPVVTPDTLWPTPAGGVAVQVDGERVPVDVLYRRFDEADLGSHLTPSGTPVDVLLGEAVRAGKLALANVPGNGVADDKATYRYVPEMIRFYLGEEPVLATVPTWLLADDDDLAAARDRLHELVVKPVDGYGGQGVVFGPLCSAAELAELQAEVLATPHRFVAQEPVDFSTVPTVVDGLVVPRRADLRVFAVAGSTTQALPALLTRVALAEGSLLVNSSQGGGSKDTWVLPPA</sequence>
<dbReference type="EMBL" id="QKNV01000119">
    <property type="protein sequence ID" value="PZA21050.1"/>
    <property type="molecule type" value="Genomic_DNA"/>
</dbReference>
<dbReference type="InterPro" id="IPR016450">
    <property type="entry name" value="UCP005522"/>
</dbReference>
<keyword evidence="4" id="KW-1185">Reference proteome</keyword>
<name>A0A323VA96_9ACTN</name>
<reference evidence="3 4" key="1">
    <citation type="submission" date="2018-06" db="EMBL/GenBank/DDBJ databases">
        <title>Draft genome sequence of Modestobacter versicolor CP153-2.</title>
        <authorList>
            <person name="Gundlapally S.R."/>
        </authorList>
    </citation>
    <scope>NUCLEOTIDE SEQUENCE [LARGE SCALE GENOMIC DNA]</scope>
    <source>
        <strain evidence="3 4">CP153-2</strain>
    </source>
</reference>
<dbReference type="Gene3D" id="3.30.1490.270">
    <property type="match status" value="1"/>
</dbReference>
<dbReference type="Proteomes" id="UP000247602">
    <property type="component" value="Unassembled WGS sequence"/>
</dbReference>
<dbReference type="Gene3D" id="3.40.50.11290">
    <property type="match status" value="1"/>
</dbReference>
<proteinExistence type="predicted"/>
<gene>
    <name evidence="3" type="ORF">DMO24_12275</name>
    <name evidence="2" type="ORF">FHX36_002406</name>
</gene>
<comment type="caution">
    <text evidence="3">The sequence shown here is derived from an EMBL/GenBank/DDBJ whole genome shotgun (WGS) entry which is preliminary data.</text>
</comment>
<evidence type="ECO:0000313" key="5">
    <source>
        <dbReference type="Proteomes" id="UP000580718"/>
    </source>
</evidence>
<dbReference type="SUPFAM" id="SSF56059">
    <property type="entry name" value="Glutathione synthetase ATP-binding domain-like"/>
    <property type="match status" value="1"/>
</dbReference>
<protein>
    <submittedName>
        <fullName evidence="2">Carboxylate-amine ligase</fullName>
        <ecNumber evidence="2">6.3.-.-</ecNumber>
    </submittedName>
    <submittedName>
        <fullName evidence="3">Circularly permuted type 2 ATP-grasp protein</fullName>
    </submittedName>
</protein>
<dbReference type="PANTHER" id="PTHR34595:SF7">
    <property type="entry name" value="SLL1039 PROTEIN"/>
    <property type="match status" value="1"/>
</dbReference>
<dbReference type="AlphaFoldDB" id="A0A323VA96"/>
<dbReference type="PIRSF" id="PIRSF005522">
    <property type="entry name" value="UCP005522"/>
    <property type="match status" value="1"/>
</dbReference>
<dbReference type="OrthoDB" id="9803842at2"/>
<dbReference type="EC" id="6.3.-.-" evidence="2"/>
<evidence type="ECO:0000313" key="3">
    <source>
        <dbReference type="EMBL" id="PZA21050.1"/>
    </source>
</evidence>
<dbReference type="Proteomes" id="UP000580718">
    <property type="component" value="Unassembled WGS sequence"/>
</dbReference>
<dbReference type="InterPro" id="IPR051680">
    <property type="entry name" value="ATP-dep_Glu-Cys_Ligase-2"/>
</dbReference>
<organism evidence="3 4">
    <name type="scientific">Modestobacter versicolor</name>
    <dbReference type="NCBI Taxonomy" id="429133"/>
    <lineage>
        <taxon>Bacteria</taxon>
        <taxon>Bacillati</taxon>
        <taxon>Actinomycetota</taxon>
        <taxon>Actinomycetes</taxon>
        <taxon>Geodermatophilales</taxon>
        <taxon>Geodermatophilaceae</taxon>
        <taxon>Modestobacter</taxon>
    </lineage>
</organism>
<dbReference type="EMBL" id="JACIBU010000001">
    <property type="protein sequence ID" value="MBB3676671.1"/>
    <property type="molecule type" value="Genomic_DNA"/>
</dbReference>
<keyword evidence="2" id="KW-0436">Ligase</keyword>
<dbReference type="PANTHER" id="PTHR34595">
    <property type="entry name" value="BLR5612 PROTEIN"/>
    <property type="match status" value="1"/>
</dbReference>
<accession>A0A323VA96</accession>
<evidence type="ECO:0000313" key="4">
    <source>
        <dbReference type="Proteomes" id="UP000247602"/>
    </source>
</evidence>
<reference evidence="2 5" key="2">
    <citation type="submission" date="2020-08" db="EMBL/GenBank/DDBJ databases">
        <title>Sequencing the genomes of 1000 actinobacteria strains.</title>
        <authorList>
            <person name="Klenk H.-P."/>
        </authorList>
    </citation>
    <scope>NUCLEOTIDE SEQUENCE [LARGE SCALE GENOMIC DNA]</scope>
    <source>
        <strain evidence="2 5">DSM 16678</strain>
    </source>
</reference>
<dbReference type="RefSeq" id="WP_110552550.1">
    <property type="nucleotide sequence ID" value="NZ_JACIBU010000001.1"/>
</dbReference>